<dbReference type="EMBL" id="JAWLKE010000008">
    <property type="protein sequence ID" value="MDV6232989.1"/>
    <property type="molecule type" value="Genomic_DNA"/>
</dbReference>
<evidence type="ECO:0000256" key="4">
    <source>
        <dbReference type="ARBA" id="ARBA00022692"/>
    </source>
</evidence>
<dbReference type="PANTHER" id="PTHR43386">
    <property type="entry name" value="OLIGOPEPTIDE TRANSPORT SYSTEM PERMEASE PROTEIN APPC"/>
    <property type="match status" value="1"/>
</dbReference>
<dbReference type="PANTHER" id="PTHR43386:SF25">
    <property type="entry name" value="PEPTIDE ABC TRANSPORTER PERMEASE PROTEIN"/>
    <property type="match status" value="1"/>
</dbReference>
<evidence type="ECO:0000256" key="1">
    <source>
        <dbReference type="ARBA" id="ARBA00004651"/>
    </source>
</evidence>
<dbReference type="PROSITE" id="PS50928">
    <property type="entry name" value="ABC_TM1"/>
    <property type="match status" value="1"/>
</dbReference>
<feature type="transmembrane region" description="Helical" evidence="7">
    <location>
        <begin position="91"/>
        <end position="112"/>
    </location>
</feature>
<keyword evidence="5 7" id="KW-1133">Transmembrane helix</keyword>
<keyword evidence="3" id="KW-1003">Cell membrane</keyword>
<gene>
    <name evidence="9" type="ORF">R3P95_20745</name>
</gene>
<accession>A0ABU4B3D3</accession>
<dbReference type="InterPro" id="IPR000515">
    <property type="entry name" value="MetI-like"/>
</dbReference>
<evidence type="ECO:0000256" key="6">
    <source>
        <dbReference type="ARBA" id="ARBA00023136"/>
    </source>
</evidence>
<feature type="domain" description="ABC transmembrane type-1" evidence="8">
    <location>
        <begin position="91"/>
        <end position="283"/>
    </location>
</feature>
<evidence type="ECO:0000256" key="3">
    <source>
        <dbReference type="ARBA" id="ARBA00022475"/>
    </source>
</evidence>
<dbReference type="CDD" id="cd06261">
    <property type="entry name" value="TM_PBP2"/>
    <property type="match status" value="1"/>
</dbReference>
<dbReference type="Pfam" id="PF00528">
    <property type="entry name" value="BPD_transp_1"/>
    <property type="match status" value="1"/>
</dbReference>
<dbReference type="InterPro" id="IPR035906">
    <property type="entry name" value="MetI-like_sf"/>
</dbReference>
<feature type="transmembrane region" description="Helical" evidence="7">
    <location>
        <begin position="262"/>
        <end position="283"/>
    </location>
</feature>
<keyword evidence="4 7" id="KW-0812">Transmembrane</keyword>
<protein>
    <submittedName>
        <fullName evidence="9">ABC transporter permease</fullName>
    </submittedName>
</protein>
<dbReference type="InterPro" id="IPR050366">
    <property type="entry name" value="BP-dependent_transpt_permease"/>
</dbReference>
<dbReference type="Gene3D" id="1.10.3720.10">
    <property type="entry name" value="MetI-like"/>
    <property type="match status" value="1"/>
</dbReference>
<organism evidence="9 10">
    <name type="scientific">Rhodococcus cercidiphylli</name>
    <dbReference type="NCBI Taxonomy" id="489916"/>
    <lineage>
        <taxon>Bacteria</taxon>
        <taxon>Bacillati</taxon>
        <taxon>Actinomycetota</taxon>
        <taxon>Actinomycetes</taxon>
        <taxon>Mycobacteriales</taxon>
        <taxon>Nocardiaceae</taxon>
        <taxon>Rhodococcus</taxon>
    </lineage>
</organism>
<evidence type="ECO:0000259" key="8">
    <source>
        <dbReference type="PROSITE" id="PS50928"/>
    </source>
</evidence>
<evidence type="ECO:0000313" key="9">
    <source>
        <dbReference type="EMBL" id="MDV6232989.1"/>
    </source>
</evidence>
<reference evidence="9 10" key="1">
    <citation type="submission" date="2023-10" db="EMBL/GenBank/DDBJ databases">
        <title>Development of a sustainable strategy for remediation of hydrocarbon-contaminated territories based on the waste exchange concept.</title>
        <authorList>
            <person name="Krivoruchko A."/>
        </authorList>
    </citation>
    <scope>NUCLEOTIDE SEQUENCE [LARGE SCALE GENOMIC DNA]</scope>
    <source>
        <strain evidence="9 10">IEGM 1322</strain>
    </source>
</reference>
<comment type="subcellular location">
    <subcellularLocation>
        <location evidence="1 7">Cell membrane</location>
        <topology evidence="1 7">Multi-pass membrane protein</topology>
    </subcellularLocation>
</comment>
<keyword evidence="2 7" id="KW-0813">Transport</keyword>
<evidence type="ECO:0000256" key="7">
    <source>
        <dbReference type="RuleBase" id="RU363032"/>
    </source>
</evidence>
<proteinExistence type="inferred from homology"/>
<sequence length="294" mass="30485">MVALAQKNSVPDAHMPASTGRRRVSIGTILLFIPLAAILLITLIGPWIVPFDPTKVVGAPSLSPDSEFLLGTDSNGLDVFSRTIAGARIDVTIALAVTIAATMAGILIGLTIGMNEAGRGLGGFLARGAARFLDLLEAVPTVIVALVVVSFFGTSSITMIFTLSIILAPIQARLVRTEVLRVRGDAYLDAARQAGLSETQLVFRHVLPNSSVPALQNASVVFGMTIILTAALGFLGVGLPPPTPEWGSMITRGAGDAAIGKLWSAGAPAFALCLTVASVAVVGRRLTSGTRRSH</sequence>
<comment type="similarity">
    <text evidence="7">Belongs to the binding-protein-dependent transport system permease family.</text>
</comment>
<comment type="caution">
    <text evidence="9">The sequence shown here is derived from an EMBL/GenBank/DDBJ whole genome shotgun (WGS) entry which is preliminary data.</text>
</comment>
<feature type="transmembrane region" description="Helical" evidence="7">
    <location>
        <begin position="24"/>
        <end position="49"/>
    </location>
</feature>
<keyword evidence="6 7" id="KW-0472">Membrane</keyword>
<dbReference type="SUPFAM" id="SSF161098">
    <property type="entry name" value="MetI-like"/>
    <property type="match status" value="1"/>
</dbReference>
<name>A0ABU4B3D3_9NOCA</name>
<evidence type="ECO:0000313" key="10">
    <source>
        <dbReference type="Proteomes" id="UP001185899"/>
    </source>
</evidence>
<dbReference type="Proteomes" id="UP001185899">
    <property type="component" value="Unassembled WGS sequence"/>
</dbReference>
<feature type="transmembrane region" description="Helical" evidence="7">
    <location>
        <begin position="220"/>
        <end position="242"/>
    </location>
</feature>
<dbReference type="RefSeq" id="WP_317549316.1">
    <property type="nucleotide sequence ID" value="NZ_JAWLKE010000008.1"/>
</dbReference>
<evidence type="ECO:0000256" key="2">
    <source>
        <dbReference type="ARBA" id="ARBA00022448"/>
    </source>
</evidence>
<evidence type="ECO:0000256" key="5">
    <source>
        <dbReference type="ARBA" id="ARBA00022989"/>
    </source>
</evidence>
<keyword evidence="10" id="KW-1185">Reference proteome</keyword>